<dbReference type="AlphaFoldDB" id="A0A4C1ZZ24"/>
<accession>A0A4C1ZZ24</accession>
<gene>
    <name evidence="2" type="ORF">EVAR_89863_1</name>
</gene>
<reference evidence="2 3" key="1">
    <citation type="journal article" date="2019" name="Commun. Biol.">
        <title>The bagworm genome reveals a unique fibroin gene that provides high tensile strength.</title>
        <authorList>
            <person name="Kono N."/>
            <person name="Nakamura H."/>
            <person name="Ohtoshi R."/>
            <person name="Tomita M."/>
            <person name="Numata K."/>
            <person name="Arakawa K."/>
        </authorList>
    </citation>
    <scope>NUCLEOTIDE SEQUENCE [LARGE SCALE GENOMIC DNA]</scope>
</reference>
<organism evidence="2 3">
    <name type="scientific">Eumeta variegata</name>
    <name type="common">Bagworm moth</name>
    <name type="synonym">Eumeta japonica</name>
    <dbReference type="NCBI Taxonomy" id="151549"/>
    <lineage>
        <taxon>Eukaryota</taxon>
        <taxon>Metazoa</taxon>
        <taxon>Ecdysozoa</taxon>
        <taxon>Arthropoda</taxon>
        <taxon>Hexapoda</taxon>
        <taxon>Insecta</taxon>
        <taxon>Pterygota</taxon>
        <taxon>Neoptera</taxon>
        <taxon>Endopterygota</taxon>
        <taxon>Lepidoptera</taxon>
        <taxon>Glossata</taxon>
        <taxon>Ditrysia</taxon>
        <taxon>Tineoidea</taxon>
        <taxon>Psychidae</taxon>
        <taxon>Oiketicinae</taxon>
        <taxon>Eumeta</taxon>
    </lineage>
</organism>
<protein>
    <submittedName>
        <fullName evidence="2">Uncharacterized protein</fullName>
    </submittedName>
</protein>
<proteinExistence type="predicted"/>
<sequence length="77" mass="8360">MKYFLRSHRKSDTEPAAGSSVDSLGDCDRSKYETSEAGASHLCTGPRLIPQGGSSSRTSSYVSCLLLVTESHNFYLI</sequence>
<evidence type="ECO:0000313" key="2">
    <source>
        <dbReference type="EMBL" id="GBP91915.1"/>
    </source>
</evidence>
<keyword evidence="3" id="KW-1185">Reference proteome</keyword>
<dbReference type="EMBL" id="BGZK01002223">
    <property type="protein sequence ID" value="GBP91915.1"/>
    <property type="molecule type" value="Genomic_DNA"/>
</dbReference>
<evidence type="ECO:0000313" key="3">
    <source>
        <dbReference type="Proteomes" id="UP000299102"/>
    </source>
</evidence>
<name>A0A4C1ZZ24_EUMVA</name>
<feature type="region of interest" description="Disordered" evidence="1">
    <location>
        <begin position="1"/>
        <end position="25"/>
    </location>
</feature>
<evidence type="ECO:0000256" key="1">
    <source>
        <dbReference type="SAM" id="MobiDB-lite"/>
    </source>
</evidence>
<dbReference type="Proteomes" id="UP000299102">
    <property type="component" value="Unassembled WGS sequence"/>
</dbReference>
<comment type="caution">
    <text evidence="2">The sequence shown here is derived from an EMBL/GenBank/DDBJ whole genome shotgun (WGS) entry which is preliminary data.</text>
</comment>